<sequence>MPDSDRGKLANMDAPRYPPPAVMMQSFADAVYRVHGDGEVIALRIGQPNPAMAALMARHGVSHGGLVTGENPFGQQKPDAENAAANEALRAAIDGLGLVRVASDGGSEDGAWNEPGFLVLGGGDDTLDRLSRQFRQAAWVRITADGTAHLAGCHYPLASSGEVPCWPADVVPGPRD</sequence>
<gene>
    <name evidence="1" type="ORF">GCM10011521_27600</name>
</gene>
<evidence type="ECO:0000313" key="1">
    <source>
        <dbReference type="EMBL" id="GGA87678.1"/>
    </source>
</evidence>
<evidence type="ECO:0000313" key="2">
    <source>
        <dbReference type="Proteomes" id="UP000623419"/>
    </source>
</evidence>
<reference evidence="2" key="1">
    <citation type="journal article" date="2019" name="Int. J. Syst. Evol. Microbiol.">
        <title>The Global Catalogue of Microorganisms (GCM) 10K type strain sequencing project: providing services to taxonomists for standard genome sequencing and annotation.</title>
        <authorList>
            <consortium name="The Broad Institute Genomics Platform"/>
            <consortium name="The Broad Institute Genome Sequencing Center for Infectious Disease"/>
            <person name="Wu L."/>
            <person name="Ma J."/>
        </authorList>
    </citation>
    <scope>NUCLEOTIDE SEQUENCE [LARGE SCALE GENOMIC DNA]</scope>
    <source>
        <strain evidence="2">CGMCC 1.15905</strain>
    </source>
</reference>
<dbReference type="InterPro" id="IPR021710">
    <property type="entry name" value="DUF3293"/>
</dbReference>
<proteinExistence type="predicted"/>
<evidence type="ECO:0008006" key="3">
    <source>
        <dbReference type="Google" id="ProtNLM"/>
    </source>
</evidence>
<dbReference type="Proteomes" id="UP000623419">
    <property type="component" value="Unassembled WGS sequence"/>
</dbReference>
<name>A0ABQ1HTN9_9GAMM</name>
<organism evidence="1 2">
    <name type="scientific">Arenimonas soli</name>
    <dbReference type="NCBI Taxonomy" id="2269504"/>
    <lineage>
        <taxon>Bacteria</taxon>
        <taxon>Pseudomonadati</taxon>
        <taxon>Pseudomonadota</taxon>
        <taxon>Gammaproteobacteria</taxon>
        <taxon>Lysobacterales</taxon>
        <taxon>Lysobacteraceae</taxon>
        <taxon>Arenimonas</taxon>
    </lineage>
</organism>
<accession>A0ABQ1HTN9</accession>
<dbReference type="Pfam" id="PF11697">
    <property type="entry name" value="DUF3293"/>
    <property type="match status" value="1"/>
</dbReference>
<protein>
    <recommendedName>
        <fullName evidence="3">DUF3293 domain-containing protein</fullName>
    </recommendedName>
</protein>
<comment type="caution">
    <text evidence="1">The sequence shown here is derived from an EMBL/GenBank/DDBJ whole genome shotgun (WGS) entry which is preliminary data.</text>
</comment>
<keyword evidence="2" id="KW-1185">Reference proteome</keyword>
<dbReference type="EMBL" id="BMKC01000004">
    <property type="protein sequence ID" value="GGA87678.1"/>
    <property type="molecule type" value="Genomic_DNA"/>
</dbReference>